<feature type="transmembrane region" description="Helical" evidence="1">
    <location>
        <begin position="529"/>
        <end position="554"/>
    </location>
</feature>
<evidence type="ECO:0000313" key="4">
    <source>
        <dbReference type="Proteomes" id="UP000838763"/>
    </source>
</evidence>
<dbReference type="PANTHER" id="PTHR35395">
    <property type="entry name" value="DUF6536 DOMAIN-CONTAINING PROTEIN"/>
    <property type="match status" value="1"/>
</dbReference>
<evidence type="ECO:0000256" key="1">
    <source>
        <dbReference type="SAM" id="Phobius"/>
    </source>
</evidence>
<protein>
    <recommendedName>
        <fullName evidence="2">DUF6536 domain-containing protein</fullName>
    </recommendedName>
</protein>
<proteinExistence type="predicted"/>
<comment type="caution">
    <text evidence="3">The sequence shown here is derived from an EMBL/GenBank/DDBJ whole genome shotgun (WGS) entry which is preliminary data.</text>
</comment>
<keyword evidence="4" id="KW-1185">Reference proteome</keyword>
<feature type="domain" description="DUF6536" evidence="2">
    <location>
        <begin position="25"/>
        <end position="126"/>
    </location>
</feature>
<gene>
    <name evidence="3" type="ORF">PPNO1_LOCUS5226</name>
</gene>
<dbReference type="Pfam" id="PF20163">
    <property type="entry name" value="DUF6536"/>
    <property type="match status" value="1"/>
</dbReference>
<accession>A0A9P1MC99</accession>
<dbReference type="PANTHER" id="PTHR35395:SF1">
    <property type="entry name" value="DUF6536 DOMAIN-CONTAINING PROTEIN"/>
    <property type="match status" value="1"/>
</dbReference>
<feature type="transmembrane region" description="Helical" evidence="1">
    <location>
        <begin position="423"/>
        <end position="444"/>
    </location>
</feature>
<keyword evidence="1" id="KW-0812">Transmembrane</keyword>
<evidence type="ECO:0000313" key="3">
    <source>
        <dbReference type="EMBL" id="CAI4215516.1"/>
    </source>
</evidence>
<dbReference type="InterPro" id="IPR046623">
    <property type="entry name" value="DUF6536"/>
</dbReference>
<keyword evidence="1" id="KW-0472">Membrane</keyword>
<keyword evidence="1" id="KW-1133">Transmembrane helix</keyword>
<reference evidence="3" key="1">
    <citation type="submission" date="2022-11" db="EMBL/GenBank/DDBJ databases">
        <authorList>
            <person name="Scott C."/>
            <person name="Bruce N."/>
        </authorList>
    </citation>
    <scope>NUCLEOTIDE SEQUENCE</scope>
</reference>
<feature type="transmembrane region" description="Helical" evidence="1">
    <location>
        <begin position="486"/>
        <end position="509"/>
    </location>
</feature>
<evidence type="ECO:0000259" key="2">
    <source>
        <dbReference type="Pfam" id="PF20163"/>
    </source>
</evidence>
<organism evidence="3 4">
    <name type="scientific">Parascedosporium putredinis</name>
    <dbReference type="NCBI Taxonomy" id="1442378"/>
    <lineage>
        <taxon>Eukaryota</taxon>
        <taxon>Fungi</taxon>
        <taxon>Dikarya</taxon>
        <taxon>Ascomycota</taxon>
        <taxon>Pezizomycotina</taxon>
        <taxon>Sordariomycetes</taxon>
        <taxon>Hypocreomycetidae</taxon>
        <taxon>Microascales</taxon>
        <taxon>Microascaceae</taxon>
        <taxon>Parascedosporium</taxon>
    </lineage>
</organism>
<feature type="transmembrane region" description="Helical" evidence="1">
    <location>
        <begin position="21"/>
        <end position="45"/>
    </location>
</feature>
<dbReference type="AlphaFoldDB" id="A0A9P1MC99"/>
<feature type="transmembrane region" description="Helical" evidence="1">
    <location>
        <begin position="274"/>
        <end position="300"/>
    </location>
</feature>
<dbReference type="Proteomes" id="UP000838763">
    <property type="component" value="Unassembled WGS sequence"/>
</dbReference>
<dbReference type="EMBL" id="CALLCH030000012">
    <property type="protein sequence ID" value="CAI4215516.1"/>
    <property type="molecule type" value="Genomic_DNA"/>
</dbReference>
<sequence length="623" mass="67522">MRGPMRRMPPTRRRPSPPASAYKIALVVRIAVVTVVFLFNVIWLVRARVQNGTTGGVGTAHRGTCDAVENLGTRLHVVINVLLVVVLASTTTFMGLACGPTRTEIDAAHRKRQSLGSFHLRGVTAIANADTFICQLGCLHHNISQWVPMGVVDEQFVLNQQRGSRIECIKQYSDVYQGEYRTVLAVTEGTTASSSDRDSGYLFHHGVSHVGDGADSWICLGGQAQQSADEGCGLGASNALSALGIDSFDGWKISGKTVLFCLAEPREEPCALRYSGAIAGLVTVFVFVILASAVCMLVLFKSKERPLICPGEAVESFLRAEDETTKGMSLASRLNVRGVWKSPSSGKMFKNLQHRAWRSTGNACWILLSFSALLVLSLGLASIGTTFSRISGQPGKEGKFFGNFGTFTSDFRLLTRGDSHLDILAVAAIANIPHIVLAVTWLSAQNLATSAFHARDWASFADKAQNLMVSDPKVNQRGLWILGMPWPYGVTLCLLQALLHFLTSQAIFAVKVEAYGPDGEVDRGHSESIVATSPVAMMCALIALVVFLLLLAWIGSRPVPPPAPLVGTCSGAISASCHPTRRPFDMECEALKWGSIGRATVPWHARRVFTRFQYLGTFMHSFI</sequence>
<feature type="transmembrane region" description="Helical" evidence="1">
    <location>
        <begin position="363"/>
        <end position="383"/>
    </location>
</feature>
<name>A0A9P1MC99_9PEZI</name>
<dbReference type="OrthoDB" id="4850512at2759"/>